<feature type="transmembrane region" description="Helical" evidence="8">
    <location>
        <begin position="15"/>
        <end position="35"/>
    </location>
</feature>
<evidence type="ECO:0000256" key="3">
    <source>
        <dbReference type="ARBA" id="ARBA00022475"/>
    </source>
</evidence>
<proteinExistence type="inferred from homology"/>
<comment type="caution">
    <text evidence="10">The sequence shown here is derived from an EMBL/GenBank/DDBJ whole genome shotgun (WGS) entry which is preliminary data.</text>
</comment>
<gene>
    <name evidence="10" type="ORF">ABH903_000653</name>
</gene>
<dbReference type="EMBL" id="JBGBYS010000002">
    <property type="protein sequence ID" value="MEY9257643.1"/>
    <property type="molecule type" value="Genomic_DNA"/>
</dbReference>
<dbReference type="PANTHER" id="PTHR32309:SF31">
    <property type="entry name" value="CAPSULAR EXOPOLYSACCHARIDE FAMILY"/>
    <property type="match status" value="1"/>
</dbReference>
<comment type="similarity">
    <text evidence="2">Belongs to the CpsC/CapA family.</text>
</comment>
<accession>A0ABV4EGJ4</accession>
<dbReference type="InterPro" id="IPR003856">
    <property type="entry name" value="LPS_length_determ_N"/>
</dbReference>
<evidence type="ECO:0000256" key="2">
    <source>
        <dbReference type="ARBA" id="ARBA00006683"/>
    </source>
</evidence>
<organism evidence="10 11">
    <name type="scientific">Brevibacterium epidermidis</name>
    <dbReference type="NCBI Taxonomy" id="1698"/>
    <lineage>
        <taxon>Bacteria</taxon>
        <taxon>Bacillati</taxon>
        <taxon>Actinomycetota</taxon>
        <taxon>Actinomycetes</taxon>
        <taxon>Micrococcales</taxon>
        <taxon>Brevibacteriaceae</taxon>
        <taxon>Brevibacterium</taxon>
    </lineage>
</organism>
<keyword evidence="3" id="KW-1003">Cell membrane</keyword>
<sequence length="504" mass="53863">MSGEQILRIFAIRRWWILACIVLGCGLGLLLALTLPRVYDAKAQVIVSIGDNTDISVAESATYIDDRMPTMLEISRSADFAEKVAASPGIDLSSDQIRNDLDATVIPETTIIEIHASNEDLRQARTLANTAAETMTEPFVASRLGSDNGVEVEVLQRAETGTAAVFPNPLRFFGIGALAGLALGLVVALLRHGFERQVRDSVEIRSILDAEMLAVRMRRPSRGIRRQLDTGGAATSTHGLLARLGLIGSPRSTLTLSLVGIGGAGADLAVDLVKTAATDGMRCALVTIESTALSLARARRLSAIAGVDVVDASADWGVSTARRLRETLDGQAEEFDLIVCLSTDLVTHPETCSFLDQSDFAVVAVPPHPVRAQLRASQKLLGASELPTAGFVLVDTPTESSIAKSRVRTWTDESPESSVPWLADFPTNSHSGSSGVFAGLDRLATNFKDSRDIDQTEPEQTTMPIDITPETRRHYGPVAVTPADLKKSPPALAGRARPLEGEQS</sequence>
<protein>
    <submittedName>
        <fullName evidence="10">Capsular polysaccharide biosynthesis protein</fullName>
    </submittedName>
</protein>
<keyword evidence="4 8" id="KW-0812">Transmembrane</keyword>
<evidence type="ECO:0000256" key="1">
    <source>
        <dbReference type="ARBA" id="ARBA00004651"/>
    </source>
</evidence>
<dbReference type="Proteomes" id="UP001565435">
    <property type="component" value="Unassembled WGS sequence"/>
</dbReference>
<evidence type="ECO:0000256" key="4">
    <source>
        <dbReference type="ARBA" id="ARBA00022692"/>
    </source>
</evidence>
<dbReference type="RefSeq" id="WP_370035027.1">
    <property type="nucleotide sequence ID" value="NZ_JBGBYS010000002.1"/>
</dbReference>
<feature type="transmembrane region" description="Helical" evidence="8">
    <location>
        <begin position="170"/>
        <end position="190"/>
    </location>
</feature>
<comment type="subcellular location">
    <subcellularLocation>
        <location evidence="1">Cell membrane</location>
        <topology evidence="1">Multi-pass membrane protein</topology>
    </subcellularLocation>
</comment>
<dbReference type="PANTHER" id="PTHR32309">
    <property type="entry name" value="TYROSINE-PROTEIN KINASE"/>
    <property type="match status" value="1"/>
</dbReference>
<evidence type="ECO:0000313" key="11">
    <source>
        <dbReference type="Proteomes" id="UP001565435"/>
    </source>
</evidence>
<feature type="region of interest" description="Disordered" evidence="7">
    <location>
        <begin position="450"/>
        <end position="504"/>
    </location>
</feature>
<evidence type="ECO:0000313" key="10">
    <source>
        <dbReference type="EMBL" id="MEY9257643.1"/>
    </source>
</evidence>
<name>A0ABV4EGJ4_BREEP</name>
<reference evidence="10 11" key="1">
    <citation type="submission" date="2024-07" db="EMBL/GenBank/DDBJ databases">
        <title>Mealworm larvae gut microbial communities from Newark, Delaware, USA.</title>
        <authorList>
            <person name="Blenner M."/>
        </authorList>
    </citation>
    <scope>NUCLEOTIDE SEQUENCE [LARGE SCALE GENOMIC DNA]</scope>
    <source>
        <strain evidence="10 11">UD i117</strain>
    </source>
</reference>
<evidence type="ECO:0000259" key="9">
    <source>
        <dbReference type="Pfam" id="PF02706"/>
    </source>
</evidence>
<evidence type="ECO:0000256" key="5">
    <source>
        <dbReference type="ARBA" id="ARBA00022989"/>
    </source>
</evidence>
<evidence type="ECO:0000256" key="8">
    <source>
        <dbReference type="SAM" id="Phobius"/>
    </source>
</evidence>
<keyword evidence="11" id="KW-1185">Reference proteome</keyword>
<keyword evidence="5 8" id="KW-1133">Transmembrane helix</keyword>
<dbReference type="InterPro" id="IPR050445">
    <property type="entry name" value="Bact_polysacc_biosynth/exp"/>
</dbReference>
<evidence type="ECO:0000256" key="7">
    <source>
        <dbReference type="SAM" id="MobiDB-lite"/>
    </source>
</evidence>
<dbReference type="Pfam" id="PF02706">
    <property type="entry name" value="Wzz"/>
    <property type="match status" value="1"/>
</dbReference>
<keyword evidence="6 8" id="KW-0472">Membrane</keyword>
<evidence type="ECO:0000256" key="6">
    <source>
        <dbReference type="ARBA" id="ARBA00023136"/>
    </source>
</evidence>
<feature type="domain" description="Polysaccharide chain length determinant N-terminal" evidence="9">
    <location>
        <begin position="5"/>
        <end position="85"/>
    </location>
</feature>